<dbReference type="Proteomes" id="UP001059596">
    <property type="component" value="Unassembled WGS sequence"/>
</dbReference>
<reference evidence="2" key="1">
    <citation type="journal article" date="2023" name="Genome Biol. Evol.">
        <title>Long-read-based Genome Assembly of Drosophila gunungcola Reveals Fewer Chemosensory Genes in Flower-breeding Species.</title>
        <authorList>
            <person name="Negi A."/>
            <person name="Liao B.Y."/>
            <person name="Yeh S.D."/>
        </authorList>
    </citation>
    <scope>NUCLEOTIDE SEQUENCE</scope>
    <source>
        <strain evidence="2">Sukarami</strain>
    </source>
</reference>
<proteinExistence type="predicted"/>
<dbReference type="EMBL" id="JAMKOV010000003">
    <property type="protein sequence ID" value="KAI8041192.1"/>
    <property type="molecule type" value="Genomic_DNA"/>
</dbReference>
<protein>
    <submittedName>
        <fullName evidence="2">Uncharacterized protein</fullName>
    </submittedName>
</protein>
<keyword evidence="1" id="KW-0472">Membrane</keyword>
<evidence type="ECO:0000313" key="3">
    <source>
        <dbReference type="Proteomes" id="UP001059596"/>
    </source>
</evidence>
<gene>
    <name evidence="2" type="ORF">M5D96_005446</name>
</gene>
<name>A0A9Q0BQP1_9MUSC</name>
<feature type="transmembrane region" description="Helical" evidence="1">
    <location>
        <begin position="42"/>
        <end position="63"/>
    </location>
</feature>
<feature type="transmembrane region" description="Helical" evidence="1">
    <location>
        <begin position="69"/>
        <end position="89"/>
    </location>
</feature>
<keyword evidence="1" id="KW-0812">Transmembrane</keyword>
<dbReference type="AlphaFoldDB" id="A0A9Q0BQP1"/>
<accession>A0A9Q0BQP1</accession>
<feature type="non-terminal residue" evidence="2">
    <location>
        <position position="1"/>
    </location>
</feature>
<sequence>FKTTRSVFFKSSHCYFSLFYGLKQRGSKGLRNKMYKMMTIDLVLYAVIMPELPLGLFLIFMLISFLNPFIKYAGILLYFLWKAYILPYVI</sequence>
<evidence type="ECO:0000256" key="1">
    <source>
        <dbReference type="SAM" id="Phobius"/>
    </source>
</evidence>
<evidence type="ECO:0000313" key="2">
    <source>
        <dbReference type="EMBL" id="KAI8041192.1"/>
    </source>
</evidence>
<keyword evidence="1" id="KW-1133">Transmembrane helix</keyword>
<organism evidence="2 3">
    <name type="scientific">Drosophila gunungcola</name>
    <name type="common">fruit fly</name>
    <dbReference type="NCBI Taxonomy" id="103775"/>
    <lineage>
        <taxon>Eukaryota</taxon>
        <taxon>Metazoa</taxon>
        <taxon>Ecdysozoa</taxon>
        <taxon>Arthropoda</taxon>
        <taxon>Hexapoda</taxon>
        <taxon>Insecta</taxon>
        <taxon>Pterygota</taxon>
        <taxon>Neoptera</taxon>
        <taxon>Endopterygota</taxon>
        <taxon>Diptera</taxon>
        <taxon>Brachycera</taxon>
        <taxon>Muscomorpha</taxon>
        <taxon>Ephydroidea</taxon>
        <taxon>Drosophilidae</taxon>
        <taxon>Drosophila</taxon>
        <taxon>Sophophora</taxon>
    </lineage>
</organism>
<keyword evidence="3" id="KW-1185">Reference proteome</keyword>
<comment type="caution">
    <text evidence="2">The sequence shown here is derived from an EMBL/GenBank/DDBJ whole genome shotgun (WGS) entry which is preliminary data.</text>
</comment>